<name>A0A9X1W2D9_9GAMM</name>
<dbReference type="GO" id="GO:0052689">
    <property type="term" value="F:carboxylic ester hydrolase activity"/>
    <property type="evidence" value="ECO:0007669"/>
    <property type="project" value="TreeGrafter"/>
</dbReference>
<dbReference type="RefSeq" id="WP_243605425.1">
    <property type="nucleotide sequence ID" value="NZ_JALGRD010000004.1"/>
</dbReference>
<dbReference type="SUPFAM" id="SSF53474">
    <property type="entry name" value="alpha/beta-Hydrolases"/>
    <property type="match status" value="1"/>
</dbReference>
<keyword evidence="4" id="KW-1185">Reference proteome</keyword>
<reference evidence="3" key="1">
    <citation type="submission" date="2022-03" db="EMBL/GenBank/DDBJ databases">
        <title>Pseudomonas marianensis sp. nov., a marine bacterium isolated from deep-sea sediments of the Mariana Trench.</title>
        <authorList>
            <person name="Wei Y."/>
        </authorList>
    </citation>
    <scope>NUCLEOTIDE SEQUENCE</scope>
    <source>
        <strain evidence="3">PS1</strain>
    </source>
</reference>
<gene>
    <name evidence="3" type="ORF">MST27_07865</name>
</gene>
<dbReference type="AlphaFoldDB" id="A0A9X1W2D9"/>
<dbReference type="PANTHER" id="PTHR43265">
    <property type="entry name" value="ESTERASE ESTD"/>
    <property type="match status" value="1"/>
</dbReference>
<dbReference type="InterPro" id="IPR029058">
    <property type="entry name" value="AB_hydrolase_fold"/>
</dbReference>
<dbReference type="PANTHER" id="PTHR43265:SF1">
    <property type="entry name" value="ESTERASE ESTD"/>
    <property type="match status" value="1"/>
</dbReference>
<dbReference type="Pfam" id="PF12146">
    <property type="entry name" value="Hydrolase_4"/>
    <property type="match status" value="1"/>
</dbReference>
<dbReference type="Gene3D" id="3.40.50.1820">
    <property type="entry name" value="alpha/beta hydrolase"/>
    <property type="match status" value="1"/>
</dbReference>
<feature type="domain" description="Serine aminopeptidase S33" evidence="2">
    <location>
        <begin position="72"/>
        <end position="279"/>
    </location>
</feature>
<feature type="signal peptide" evidence="1">
    <location>
        <begin position="1"/>
        <end position="18"/>
    </location>
</feature>
<comment type="caution">
    <text evidence="3">The sequence shown here is derived from an EMBL/GenBank/DDBJ whole genome shotgun (WGS) entry which is preliminary data.</text>
</comment>
<protein>
    <submittedName>
        <fullName evidence="3">Alpha/beta hydrolase</fullName>
    </submittedName>
</protein>
<accession>A0A9X1W2D9</accession>
<keyword evidence="3" id="KW-0378">Hydrolase</keyword>
<organism evidence="3 4">
    <name type="scientific">Stutzerimonas marianensis</name>
    <dbReference type="NCBI Taxonomy" id="2929513"/>
    <lineage>
        <taxon>Bacteria</taxon>
        <taxon>Pseudomonadati</taxon>
        <taxon>Pseudomonadota</taxon>
        <taxon>Gammaproteobacteria</taxon>
        <taxon>Pseudomonadales</taxon>
        <taxon>Pseudomonadaceae</taxon>
        <taxon>Stutzerimonas</taxon>
    </lineage>
</organism>
<evidence type="ECO:0000256" key="1">
    <source>
        <dbReference type="SAM" id="SignalP"/>
    </source>
</evidence>
<dbReference type="Proteomes" id="UP001139682">
    <property type="component" value="Unassembled WGS sequence"/>
</dbReference>
<evidence type="ECO:0000313" key="3">
    <source>
        <dbReference type="EMBL" id="MCJ0973285.1"/>
    </source>
</evidence>
<evidence type="ECO:0000313" key="4">
    <source>
        <dbReference type="Proteomes" id="UP001139682"/>
    </source>
</evidence>
<dbReference type="EMBL" id="JALGRD010000004">
    <property type="protein sequence ID" value="MCJ0973285.1"/>
    <property type="molecule type" value="Genomic_DNA"/>
</dbReference>
<evidence type="ECO:0000259" key="2">
    <source>
        <dbReference type="Pfam" id="PF12146"/>
    </source>
</evidence>
<dbReference type="InterPro" id="IPR053145">
    <property type="entry name" value="AB_hydrolase_Est10"/>
</dbReference>
<keyword evidence="1" id="KW-0732">Signal</keyword>
<sequence length="328" mass="35304">MRFLILALLAVAPMLARSEPLTLLNEPMTLELPDGVLQGTLLLPRHERPVPVALLIAGSGPTDRNGNQPMMHNDALKRLAQALASRGIASLRYDKRGVGQSQAAAPDEQNLTLDNYVADAQGWSRRLQDDPRFSALILMGHSEGALVASLAAPFIEPAAVISVAGAGRPIGSLLRQQLQGRLPPPLLANAQYLIGELEAGREQPEVPQALQVLFRPSVQPYLISLFRQDPAQALAAVQAPVLIIQGTHDIQVETADAEALKRAKPDATLALIDGMNHVLRIVPPGRNEQTASYNEPERPLARALAERIVSFLVDEGIMPPSSSAAPRR</sequence>
<feature type="chain" id="PRO_5040793645" evidence="1">
    <location>
        <begin position="19"/>
        <end position="328"/>
    </location>
</feature>
<dbReference type="InterPro" id="IPR022742">
    <property type="entry name" value="Hydrolase_4"/>
</dbReference>
<proteinExistence type="predicted"/>